<dbReference type="PANTHER" id="PTHR10933">
    <property type="entry name" value="IMMUNOGLOBULIN-BINDING PROTEIN 1"/>
    <property type="match status" value="1"/>
</dbReference>
<dbReference type="InterPro" id="IPR007304">
    <property type="entry name" value="TAP46-like"/>
</dbReference>
<dbReference type="Pfam" id="PF04177">
    <property type="entry name" value="TAP42"/>
    <property type="match status" value="1"/>
</dbReference>
<accession>A0ABQ5K1W6</accession>
<proteinExistence type="predicted"/>
<sequence length="389" mass="45332">MSLLQTFGILLIAYEKADNGDDDFIKKGIAAALQCEKMIKTNSIFASNEDLDDISTSSLRYLLVPFYKGLLLGLQMEQRVLAIKFGIKEITAFLTRMDDLKLLERIDKQGMDGEIDKMGGVEQRQARIAQFKAEKQATEMLQLITQRRRAVLARVRRGGLTTKEEIEEDEEHHQQIIEDEEEELDVSSIETEVERDYWIKLLKFSVKKAVKELRALKEELPLAEMSDHFEEHPEEKEAMEREEEKKREARAKQFEAQVAALGLSSKRIGSIPITRIDETYADKVKKLQEDIIKKKIPLDEYRMMLADEEEKREQDEAYEKMQAFQDSRAFRVGEELGDDEIAAMEREREKERLEKAVEVDDETERTRMKQEDEYREDHPRGCGNRKNMG</sequence>
<reference evidence="2" key="1">
    <citation type="submission" date="2022-03" db="EMBL/GenBank/DDBJ databases">
        <title>Draft genome sequence of Aduncisulcus paluster, a free-living microaerophilic Fornicata.</title>
        <authorList>
            <person name="Yuyama I."/>
            <person name="Kume K."/>
            <person name="Tamura T."/>
            <person name="Inagaki Y."/>
            <person name="Hashimoto T."/>
        </authorList>
    </citation>
    <scope>NUCLEOTIDE SEQUENCE</scope>
    <source>
        <strain evidence="2">NY0171</strain>
    </source>
</reference>
<feature type="region of interest" description="Disordered" evidence="1">
    <location>
        <begin position="346"/>
        <end position="389"/>
    </location>
</feature>
<dbReference type="InterPro" id="IPR038511">
    <property type="entry name" value="TAP42/TAP46-like_sf"/>
</dbReference>
<gene>
    <name evidence="2" type="ORF">ADUPG1_013133</name>
</gene>
<evidence type="ECO:0000256" key="1">
    <source>
        <dbReference type="SAM" id="MobiDB-lite"/>
    </source>
</evidence>
<name>A0ABQ5K1W6_9EUKA</name>
<feature type="region of interest" description="Disordered" evidence="1">
    <location>
        <begin position="227"/>
        <end position="248"/>
    </location>
</feature>
<dbReference type="PANTHER" id="PTHR10933:SF9">
    <property type="entry name" value="IMMUNOGLOBULIN-BINDING PROTEIN 1"/>
    <property type="match status" value="1"/>
</dbReference>
<comment type="caution">
    <text evidence="2">The sequence shown here is derived from an EMBL/GenBank/DDBJ whole genome shotgun (WGS) entry which is preliminary data.</text>
</comment>
<dbReference type="Gene3D" id="1.25.40.540">
    <property type="entry name" value="TAP42-like family"/>
    <property type="match status" value="1"/>
</dbReference>
<feature type="compositionally biased region" description="Basic and acidic residues" evidence="1">
    <location>
        <begin position="346"/>
        <end position="380"/>
    </location>
</feature>
<evidence type="ECO:0000313" key="2">
    <source>
        <dbReference type="EMBL" id="GKT25747.1"/>
    </source>
</evidence>
<evidence type="ECO:0000313" key="3">
    <source>
        <dbReference type="Proteomes" id="UP001057375"/>
    </source>
</evidence>
<dbReference type="Proteomes" id="UP001057375">
    <property type="component" value="Unassembled WGS sequence"/>
</dbReference>
<keyword evidence="3" id="KW-1185">Reference proteome</keyword>
<protein>
    <submittedName>
        <fullName evidence="2">TAP46-like protein like protein</fullName>
    </submittedName>
</protein>
<organism evidence="2 3">
    <name type="scientific">Aduncisulcus paluster</name>
    <dbReference type="NCBI Taxonomy" id="2918883"/>
    <lineage>
        <taxon>Eukaryota</taxon>
        <taxon>Metamonada</taxon>
        <taxon>Carpediemonas-like organisms</taxon>
        <taxon>Aduncisulcus</taxon>
    </lineage>
</organism>
<dbReference type="EMBL" id="BQXS01012609">
    <property type="protein sequence ID" value="GKT25747.1"/>
    <property type="molecule type" value="Genomic_DNA"/>
</dbReference>